<sequence length="341" mass="37439">MRAKGISYDTGFVRNGGCSRERFDPGLVKRELEIIRDDLHCTAVRVIGGDPERLELAATYAADLGLEVWFSPYPLELTTDETLALFADCARRAERIRRRGAEVVFVAGAELSLMNKGFLPGDTQEDRLGLLLTQRDSLAERVGELSARVNDFLARAVALVRERFGGRITYAAIPLERVDWAPFDIVGVDLYRSAEVAGQFADGVRTLVAQGKPVAITEFGTAAYRGAGDRGGRVLEVLEFDRETGAPIRLNDAYARDEPGQAAYVRELLEIYDAAGVDSAFVFVFALDNFPHRPDGDPRDDLDLASPGIVKVLDGRHGSTYPDMPWEPKAAFTTLAAYYSG</sequence>
<dbReference type="Gene3D" id="3.20.20.80">
    <property type="entry name" value="Glycosidases"/>
    <property type="match status" value="1"/>
</dbReference>
<protein>
    <recommendedName>
        <fullName evidence="3">Abortive infection protein</fullName>
    </recommendedName>
</protein>
<reference evidence="1 2" key="1">
    <citation type="submission" date="2016-10" db="EMBL/GenBank/DDBJ databases">
        <authorList>
            <person name="de Groot N.N."/>
        </authorList>
    </citation>
    <scope>NUCLEOTIDE SEQUENCE [LARGE SCALE GENOMIC DNA]</scope>
    <source>
        <strain evidence="1 2">CGMCC 4.7037</strain>
    </source>
</reference>
<dbReference type="SUPFAM" id="SSF51445">
    <property type="entry name" value="(Trans)glycosidases"/>
    <property type="match status" value="1"/>
</dbReference>
<dbReference type="AlphaFoldDB" id="A0A1H6BRM7"/>
<dbReference type="EMBL" id="FNVT01000003">
    <property type="protein sequence ID" value="SEG63349.1"/>
    <property type="molecule type" value="Genomic_DNA"/>
</dbReference>
<organism evidence="1 2">
    <name type="scientific">Nonomuraea solani</name>
    <dbReference type="NCBI Taxonomy" id="1144553"/>
    <lineage>
        <taxon>Bacteria</taxon>
        <taxon>Bacillati</taxon>
        <taxon>Actinomycetota</taxon>
        <taxon>Actinomycetes</taxon>
        <taxon>Streptosporangiales</taxon>
        <taxon>Streptosporangiaceae</taxon>
        <taxon>Nonomuraea</taxon>
    </lineage>
</organism>
<proteinExistence type="predicted"/>
<dbReference type="OrthoDB" id="151193at2"/>
<evidence type="ECO:0008006" key="3">
    <source>
        <dbReference type="Google" id="ProtNLM"/>
    </source>
</evidence>
<keyword evidence="2" id="KW-1185">Reference proteome</keyword>
<evidence type="ECO:0000313" key="2">
    <source>
        <dbReference type="Proteomes" id="UP000236732"/>
    </source>
</evidence>
<name>A0A1H6BRM7_9ACTN</name>
<dbReference type="InterPro" id="IPR017853">
    <property type="entry name" value="GH"/>
</dbReference>
<accession>A0A1H6BRM7</accession>
<gene>
    <name evidence="1" type="ORF">SAMN05444920_103591</name>
</gene>
<evidence type="ECO:0000313" key="1">
    <source>
        <dbReference type="EMBL" id="SEG63349.1"/>
    </source>
</evidence>
<dbReference type="RefSeq" id="WP_103956236.1">
    <property type="nucleotide sequence ID" value="NZ_FNVT01000003.1"/>
</dbReference>
<dbReference type="Proteomes" id="UP000236732">
    <property type="component" value="Unassembled WGS sequence"/>
</dbReference>